<dbReference type="InterPro" id="IPR014914">
    <property type="entry name" value="RES_dom"/>
</dbReference>
<proteinExistence type="predicted"/>
<sequence length="236" mass="26842">MTSCNELDKRIFTNQRCYRLIPSKFPPIHLFEDVADAEDFEHLYAIQVLTNPRIQDEIGEISLVPEGERLYSAPGSGYVMAAFTHVNPDGSRFSNGDFGVYYASESLNTAIAETVYHRERFLSYTNEPAQEIDMRTLIAEFSASLYDLLGFKKSEHPFYALTDYRVSQALGAEAKQRETEGLVYHSVRAAGDNDRNFALFKPKTIHRCIQSAHYSYVWTGEKISAVYKKTPAKLLI</sequence>
<evidence type="ECO:0000313" key="2">
    <source>
        <dbReference type="EMBL" id="KTC93119.1"/>
    </source>
</evidence>
<protein>
    <submittedName>
        <fullName evidence="2">RES domain-containing protein</fullName>
    </submittedName>
</protein>
<name>A0A0W0TBX8_9GAMM</name>
<accession>A0A0W0TBX8</accession>
<dbReference type="EMBL" id="LNXY01000003">
    <property type="protein sequence ID" value="KTC93119.1"/>
    <property type="molecule type" value="Genomic_DNA"/>
</dbReference>
<dbReference type="AlphaFoldDB" id="A0A0W0TBX8"/>
<dbReference type="STRING" id="1212489.Ldro_0490"/>
<keyword evidence="3" id="KW-1185">Reference proteome</keyword>
<comment type="caution">
    <text evidence="2">The sequence shown here is derived from an EMBL/GenBank/DDBJ whole genome shotgun (WGS) entry which is preliminary data.</text>
</comment>
<dbReference type="RefSeq" id="WP_058494841.1">
    <property type="nucleotide sequence ID" value="NZ_CAAAIU010000003.1"/>
</dbReference>
<organism evidence="2 3">
    <name type="scientific">Legionella drozanskii LLAP-1</name>
    <dbReference type="NCBI Taxonomy" id="1212489"/>
    <lineage>
        <taxon>Bacteria</taxon>
        <taxon>Pseudomonadati</taxon>
        <taxon>Pseudomonadota</taxon>
        <taxon>Gammaproteobacteria</taxon>
        <taxon>Legionellales</taxon>
        <taxon>Legionellaceae</taxon>
        <taxon>Legionella</taxon>
    </lineage>
</organism>
<feature type="domain" description="RES" evidence="1">
    <location>
        <begin position="82"/>
        <end position="211"/>
    </location>
</feature>
<reference evidence="2 3" key="1">
    <citation type="submission" date="2015-11" db="EMBL/GenBank/DDBJ databases">
        <title>Genomic analysis of 38 Legionella species identifies large and diverse effector repertoires.</title>
        <authorList>
            <person name="Burstein D."/>
            <person name="Amaro F."/>
            <person name="Zusman T."/>
            <person name="Lifshitz Z."/>
            <person name="Cohen O."/>
            <person name="Gilbert J.A."/>
            <person name="Pupko T."/>
            <person name="Shuman H.A."/>
            <person name="Segal G."/>
        </authorList>
    </citation>
    <scope>NUCLEOTIDE SEQUENCE [LARGE SCALE GENOMIC DNA]</scope>
    <source>
        <strain evidence="2 3">ATCC 700990</strain>
    </source>
</reference>
<evidence type="ECO:0000313" key="3">
    <source>
        <dbReference type="Proteomes" id="UP000054736"/>
    </source>
</evidence>
<evidence type="ECO:0000259" key="1">
    <source>
        <dbReference type="SMART" id="SM00953"/>
    </source>
</evidence>
<dbReference type="Pfam" id="PF08808">
    <property type="entry name" value="RES"/>
    <property type="match status" value="1"/>
</dbReference>
<dbReference type="PATRIC" id="fig|1212489.4.peg.507"/>
<gene>
    <name evidence="2" type="ORF">Ldro_0490</name>
</gene>
<dbReference type="Proteomes" id="UP000054736">
    <property type="component" value="Unassembled WGS sequence"/>
</dbReference>
<dbReference type="SMART" id="SM00953">
    <property type="entry name" value="RES"/>
    <property type="match status" value="1"/>
</dbReference>
<dbReference type="OrthoDB" id="9795903at2"/>